<dbReference type="InterPro" id="IPR000014">
    <property type="entry name" value="PAS"/>
</dbReference>
<dbReference type="Gene3D" id="3.30.450.20">
    <property type="entry name" value="PAS domain"/>
    <property type="match status" value="1"/>
</dbReference>
<dbReference type="NCBIfam" id="TIGR00229">
    <property type="entry name" value="sensory_box"/>
    <property type="match status" value="1"/>
</dbReference>
<accession>A0A327XRL3</accession>
<gene>
    <name evidence="5" type="ORF">ATI53_10494</name>
</gene>
<evidence type="ECO:0000256" key="2">
    <source>
        <dbReference type="ARBA" id="ARBA00022643"/>
    </source>
</evidence>
<feature type="domain" description="PAS" evidence="4">
    <location>
        <begin position="30"/>
        <end position="125"/>
    </location>
</feature>
<evidence type="ECO:0000313" key="6">
    <source>
        <dbReference type="Proteomes" id="UP000249165"/>
    </source>
</evidence>
<evidence type="ECO:0000256" key="1">
    <source>
        <dbReference type="ARBA" id="ARBA00022630"/>
    </source>
</evidence>
<dbReference type="SUPFAM" id="SSF55785">
    <property type="entry name" value="PYP-like sensor domain (PAS domain)"/>
    <property type="match status" value="1"/>
</dbReference>
<dbReference type="Pfam" id="PF13426">
    <property type="entry name" value="PAS_9"/>
    <property type="match status" value="1"/>
</dbReference>
<evidence type="ECO:0000259" key="4">
    <source>
        <dbReference type="Pfam" id="PF13426"/>
    </source>
</evidence>
<dbReference type="OrthoDB" id="489241at2"/>
<proteinExistence type="predicted"/>
<dbReference type="AlphaFoldDB" id="A0A327XRL3"/>
<evidence type="ECO:0000313" key="5">
    <source>
        <dbReference type="EMBL" id="RAK11304.1"/>
    </source>
</evidence>
<comment type="caution">
    <text evidence="5">The sequence shown here is derived from an EMBL/GenBank/DDBJ whole genome shotgun (WGS) entry which is preliminary data.</text>
</comment>
<keyword evidence="2" id="KW-0288">FMN</keyword>
<dbReference type="RefSeq" id="WP_009502647.1">
    <property type="nucleotide sequence ID" value="NZ_LIQE01000054.1"/>
</dbReference>
<sequence>MTETQGPPDRLIACLRRSGIAIALSEATRDVPLLFVNDGFCTLTGYDDCDILGRNCRFLQGRDTQATDRAGLRDFVRGAGNDSGRFPVLNYRKDGTRFQNYVFMARIRGTCGDLRYILASQFDMTGALQRSGIAANDTQLRHVLAEIRQIGREHGLAMMSSAQQLAESVAVMARLSLR</sequence>
<dbReference type="PANTHER" id="PTHR47429:SF2">
    <property type="entry name" value="PROTEIN TWIN LOV 1"/>
    <property type="match status" value="1"/>
</dbReference>
<protein>
    <submittedName>
        <fullName evidence="5">PAS domain S-box-containing protein</fullName>
    </submittedName>
</protein>
<reference evidence="5 6" key="1">
    <citation type="submission" date="2018-06" db="EMBL/GenBank/DDBJ databases">
        <title>Genomic Encyclopedia of Archaeal and Bacterial Type Strains, Phase II (KMG-II): from individual species to whole genera.</title>
        <authorList>
            <person name="Goeker M."/>
        </authorList>
    </citation>
    <scope>NUCLEOTIDE SEQUENCE [LARGE SCALE GENOMIC DNA]</scope>
    <source>
        <strain evidence="5 6">DSM 22011</strain>
    </source>
</reference>
<dbReference type="Proteomes" id="UP000249165">
    <property type="component" value="Unassembled WGS sequence"/>
</dbReference>
<dbReference type="InterPro" id="IPR035965">
    <property type="entry name" value="PAS-like_dom_sf"/>
</dbReference>
<keyword evidence="3" id="KW-0157">Chromophore</keyword>
<organism evidence="5 6">
    <name type="scientific">Salipiger aestuarii</name>
    <dbReference type="NCBI Taxonomy" id="568098"/>
    <lineage>
        <taxon>Bacteria</taxon>
        <taxon>Pseudomonadati</taxon>
        <taxon>Pseudomonadota</taxon>
        <taxon>Alphaproteobacteria</taxon>
        <taxon>Rhodobacterales</taxon>
        <taxon>Roseobacteraceae</taxon>
        <taxon>Salipiger</taxon>
    </lineage>
</organism>
<dbReference type="PANTHER" id="PTHR47429">
    <property type="entry name" value="PROTEIN TWIN LOV 1"/>
    <property type="match status" value="1"/>
</dbReference>
<dbReference type="CDD" id="cd00130">
    <property type="entry name" value="PAS"/>
    <property type="match status" value="1"/>
</dbReference>
<dbReference type="EMBL" id="QLMG01000049">
    <property type="protein sequence ID" value="RAK11304.1"/>
    <property type="molecule type" value="Genomic_DNA"/>
</dbReference>
<name>A0A327XRL3_9RHOB</name>
<evidence type="ECO:0000256" key="3">
    <source>
        <dbReference type="ARBA" id="ARBA00022991"/>
    </source>
</evidence>
<keyword evidence="6" id="KW-1185">Reference proteome</keyword>
<keyword evidence="1" id="KW-0285">Flavoprotein</keyword>